<dbReference type="InterPro" id="IPR041899">
    <property type="entry name" value="MAGE_WH2"/>
</dbReference>
<dbReference type="Proteomes" id="UP000262825">
    <property type="component" value="Unassembled WGS sequence"/>
</dbReference>
<dbReference type="InterPro" id="IPR002190">
    <property type="entry name" value="MHD_dom"/>
</dbReference>
<organism evidence="2 3">
    <name type="scientific">Saccharomycodes ludwigii</name>
    <dbReference type="NCBI Taxonomy" id="36035"/>
    <lineage>
        <taxon>Eukaryota</taxon>
        <taxon>Fungi</taxon>
        <taxon>Dikarya</taxon>
        <taxon>Ascomycota</taxon>
        <taxon>Saccharomycotina</taxon>
        <taxon>Saccharomycetes</taxon>
        <taxon>Saccharomycodales</taxon>
        <taxon>Saccharomycodaceae</taxon>
        <taxon>Saccharomycodes</taxon>
    </lineage>
</organism>
<evidence type="ECO:0000313" key="2">
    <source>
        <dbReference type="EMBL" id="SSD59104.1"/>
    </source>
</evidence>
<dbReference type="AlphaFoldDB" id="A0A376B3P0"/>
<dbReference type="Gene3D" id="1.10.10.1210">
    <property type="entry name" value="MAGE homology domain, winged helix WH2 motif"/>
    <property type="match status" value="1"/>
</dbReference>
<evidence type="ECO:0000259" key="1">
    <source>
        <dbReference type="SMART" id="SM01373"/>
    </source>
</evidence>
<feature type="domain" description="MAGE" evidence="1">
    <location>
        <begin position="37"/>
        <end position="282"/>
    </location>
</feature>
<protein>
    <recommendedName>
        <fullName evidence="1">MAGE domain-containing protein</fullName>
    </recommendedName>
</protein>
<evidence type="ECO:0000313" key="3">
    <source>
        <dbReference type="Proteomes" id="UP000262825"/>
    </source>
</evidence>
<sequence length="332" mass="37398">MSEEDSPAIINPDQRFKASVENDLETSPIFSWCSHQMVKFVLSNLESTIYSRNKLVTQVKKLQAEYFNDNDDTNNNNNVLSSTVLKFDRIHFAMEIILKSKFGLTLHRMGNTKKGGSNSSSSYILLKLNCSSCLLTDILLNRSIKEYRANITSTYSDTGDRSGNDSFTRMSGNNTDLVLNGILSCVLVIIIMKKNSILHEELLTQLEKFGISSEKKQTQLYGYIDFEIEEFLKNLIKLDYIERIDAGSNKENKGGSGYNSGDTNIQYRIGRRTFYEFSQEHFIIFLKRILRLSDDDGDIVKQLSDNIELIVGDTYADGGDDNGSGGLDGSVL</sequence>
<accession>A0A376B3P0</accession>
<dbReference type="Pfam" id="PF01454">
    <property type="entry name" value="MAGE"/>
    <property type="match status" value="1"/>
</dbReference>
<dbReference type="SMART" id="SM01373">
    <property type="entry name" value="MAGE"/>
    <property type="match status" value="1"/>
</dbReference>
<dbReference type="EMBL" id="UFAJ01000092">
    <property type="protein sequence ID" value="SSD59104.1"/>
    <property type="molecule type" value="Genomic_DNA"/>
</dbReference>
<dbReference type="VEuPathDB" id="FungiDB:SCODWIG_00865"/>
<reference evidence="3" key="1">
    <citation type="submission" date="2018-06" db="EMBL/GenBank/DDBJ databases">
        <authorList>
            <person name="Guldener U."/>
        </authorList>
    </citation>
    <scope>NUCLEOTIDE SEQUENCE [LARGE SCALE GENOMIC DNA]</scope>
    <source>
        <strain evidence="3">UTAD17</strain>
    </source>
</reference>
<name>A0A376B3P0_9ASCO</name>
<proteinExistence type="predicted"/>
<gene>
    <name evidence="2" type="ORF">SCODWIG_00865</name>
</gene>
<keyword evidence="3" id="KW-1185">Reference proteome</keyword>